<dbReference type="EMBL" id="ODYU01001147">
    <property type="protein sequence ID" value="SOQ36952.1"/>
    <property type="molecule type" value="Genomic_DNA"/>
</dbReference>
<protein>
    <submittedName>
        <fullName evidence="1">SFRICE_025381</fullName>
    </submittedName>
</protein>
<organism evidence="1">
    <name type="scientific">Spodoptera frugiperda</name>
    <name type="common">Fall armyworm</name>
    <dbReference type="NCBI Taxonomy" id="7108"/>
    <lineage>
        <taxon>Eukaryota</taxon>
        <taxon>Metazoa</taxon>
        <taxon>Ecdysozoa</taxon>
        <taxon>Arthropoda</taxon>
        <taxon>Hexapoda</taxon>
        <taxon>Insecta</taxon>
        <taxon>Pterygota</taxon>
        <taxon>Neoptera</taxon>
        <taxon>Endopterygota</taxon>
        <taxon>Lepidoptera</taxon>
        <taxon>Glossata</taxon>
        <taxon>Ditrysia</taxon>
        <taxon>Noctuoidea</taxon>
        <taxon>Noctuidae</taxon>
        <taxon>Amphipyrinae</taxon>
        <taxon>Spodoptera</taxon>
    </lineage>
</organism>
<sequence>MKRIGAPAAIFSFTQTLIIPLKEKSIVKRYLVGMNLRKDTTSEAVFEEGNHPMSSKVGTLDEARVIRDFVRVERCLVAEFDLVNSLPLLP</sequence>
<dbReference type="AlphaFoldDB" id="A0A2H1V969"/>
<proteinExistence type="predicted"/>
<accession>A0A2H1V969</accession>
<gene>
    <name evidence="1" type="ORF">SFRICE_025381</name>
</gene>
<name>A0A2H1V969_SPOFR</name>
<reference evidence="1" key="1">
    <citation type="submission" date="2016-07" db="EMBL/GenBank/DDBJ databases">
        <authorList>
            <person name="Bretaudeau A."/>
        </authorList>
    </citation>
    <scope>NUCLEOTIDE SEQUENCE</scope>
    <source>
        <strain evidence="1">Rice</strain>
        <tissue evidence="1">Whole body</tissue>
    </source>
</reference>
<evidence type="ECO:0000313" key="1">
    <source>
        <dbReference type="EMBL" id="SOQ36952.1"/>
    </source>
</evidence>